<reference evidence="2" key="1">
    <citation type="submission" date="2022-03" db="EMBL/GenBank/DDBJ databases">
        <authorList>
            <person name="Alioto T."/>
            <person name="Alioto T."/>
            <person name="Gomez Garrido J."/>
        </authorList>
    </citation>
    <scope>NUCLEOTIDE SEQUENCE</scope>
</reference>
<feature type="non-terminal residue" evidence="2">
    <location>
        <position position="1"/>
    </location>
</feature>
<evidence type="ECO:0000313" key="3">
    <source>
        <dbReference type="Proteomes" id="UP001295444"/>
    </source>
</evidence>
<dbReference type="AlphaFoldDB" id="A0AAD1RYX6"/>
<protein>
    <submittedName>
        <fullName evidence="2">Uncharacterized protein</fullName>
    </submittedName>
</protein>
<organism evidence="2 3">
    <name type="scientific">Pelobates cultripes</name>
    <name type="common">Western spadefoot toad</name>
    <dbReference type="NCBI Taxonomy" id="61616"/>
    <lineage>
        <taxon>Eukaryota</taxon>
        <taxon>Metazoa</taxon>
        <taxon>Chordata</taxon>
        <taxon>Craniata</taxon>
        <taxon>Vertebrata</taxon>
        <taxon>Euteleostomi</taxon>
        <taxon>Amphibia</taxon>
        <taxon>Batrachia</taxon>
        <taxon>Anura</taxon>
        <taxon>Pelobatoidea</taxon>
        <taxon>Pelobatidae</taxon>
        <taxon>Pelobates</taxon>
    </lineage>
</organism>
<feature type="region of interest" description="Disordered" evidence="1">
    <location>
        <begin position="1"/>
        <end position="48"/>
    </location>
</feature>
<sequence length="76" mass="8700">VSSDNRDRPYTPNGQVGEPETPKTHKTHRTTHIESTGLKTNRDHKNTTSTLVTITRVLMYKPHDPKMAPARARYFI</sequence>
<keyword evidence="3" id="KW-1185">Reference proteome</keyword>
<proteinExistence type="predicted"/>
<dbReference type="EMBL" id="OW240915">
    <property type="protein sequence ID" value="CAH2283982.1"/>
    <property type="molecule type" value="Genomic_DNA"/>
</dbReference>
<gene>
    <name evidence="2" type="ORF">PECUL_23A013101</name>
</gene>
<evidence type="ECO:0000313" key="2">
    <source>
        <dbReference type="EMBL" id="CAH2283982.1"/>
    </source>
</evidence>
<name>A0AAD1RYX6_PELCU</name>
<dbReference type="Proteomes" id="UP001295444">
    <property type="component" value="Chromosome 04"/>
</dbReference>
<evidence type="ECO:0000256" key="1">
    <source>
        <dbReference type="SAM" id="MobiDB-lite"/>
    </source>
</evidence>
<accession>A0AAD1RYX6</accession>